<protein>
    <submittedName>
        <fullName evidence="2">Uncharacterized protein</fullName>
    </submittedName>
</protein>
<gene>
    <name evidence="2" type="ORF">C7R93_18440</name>
</gene>
<proteinExistence type="predicted"/>
<dbReference type="AlphaFoldDB" id="A0A2P7V2Q1"/>
<keyword evidence="1" id="KW-1133">Transmembrane helix</keyword>
<evidence type="ECO:0000313" key="3">
    <source>
        <dbReference type="Proteomes" id="UP000240419"/>
    </source>
</evidence>
<feature type="transmembrane region" description="Helical" evidence="1">
    <location>
        <begin position="7"/>
        <end position="26"/>
    </location>
</feature>
<keyword evidence="1" id="KW-0812">Transmembrane</keyword>
<dbReference type="EMBL" id="PXZM01000029">
    <property type="protein sequence ID" value="PSJ93498.1"/>
    <property type="molecule type" value="Genomic_DNA"/>
</dbReference>
<sequence>MFKKFQEYIYITIICVVFLVETFSFARSNDRVLILPFLVFCLHILINALLKKFKYLRFLSSTMFYRNVSSSANIVSCRLLQVRRSFHFCQFIILSILCLGK</sequence>
<keyword evidence="1" id="KW-0472">Membrane</keyword>
<accession>A0A2P7V2Q1</accession>
<name>A0A2P7V2Q1_9BACL</name>
<keyword evidence="3" id="KW-1185">Reference proteome</keyword>
<evidence type="ECO:0000256" key="1">
    <source>
        <dbReference type="SAM" id="Phobius"/>
    </source>
</evidence>
<reference evidence="2 3" key="1">
    <citation type="submission" date="2018-03" db="EMBL/GenBank/DDBJ databases">
        <title>Brevisbacillus phylogenomics.</title>
        <authorList>
            <person name="Dunlap C."/>
        </authorList>
    </citation>
    <scope>NUCLEOTIDE SEQUENCE [LARGE SCALE GENOMIC DNA]</scope>
    <source>
        <strain evidence="2 3">NRRL NRS-1210</strain>
    </source>
</reference>
<comment type="caution">
    <text evidence="2">The sequence shown here is derived from an EMBL/GenBank/DDBJ whole genome shotgun (WGS) entry which is preliminary data.</text>
</comment>
<organism evidence="2 3">
    <name type="scientific">Brevibacillus fortis</name>
    <dbReference type="NCBI Taxonomy" id="2126352"/>
    <lineage>
        <taxon>Bacteria</taxon>
        <taxon>Bacillati</taxon>
        <taxon>Bacillota</taxon>
        <taxon>Bacilli</taxon>
        <taxon>Bacillales</taxon>
        <taxon>Paenibacillaceae</taxon>
        <taxon>Brevibacillus</taxon>
    </lineage>
</organism>
<evidence type="ECO:0000313" key="2">
    <source>
        <dbReference type="EMBL" id="PSJ93498.1"/>
    </source>
</evidence>
<dbReference type="Proteomes" id="UP000240419">
    <property type="component" value="Unassembled WGS sequence"/>
</dbReference>
<feature type="transmembrane region" description="Helical" evidence="1">
    <location>
        <begin position="32"/>
        <end position="50"/>
    </location>
</feature>